<dbReference type="PANTHER" id="PTHR23412">
    <property type="entry name" value="STEREOCILIN RELATED"/>
    <property type="match status" value="1"/>
</dbReference>
<evidence type="ECO:0000256" key="5">
    <source>
        <dbReference type="ARBA" id="ARBA00023136"/>
    </source>
</evidence>
<keyword evidence="8" id="KW-1185">Reference proteome</keyword>
<dbReference type="PANTHER" id="PTHR23412:SF6">
    <property type="entry name" value="MESOTHELIN"/>
    <property type="match status" value="1"/>
</dbReference>
<dbReference type="Pfam" id="PF06060">
    <property type="entry name" value="Mesothelin"/>
    <property type="match status" value="1"/>
</dbReference>
<comment type="similarity">
    <text evidence="2">Belongs to the mesothelin family.</text>
</comment>
<accession>A0A8C6TZP1</accession>
<dbReference type="InterPro" id="IPR026664">
    <property type="entry name" value="Stereocilin-rel"/>
</dbReference>
<evidence type="ECO:0000256" key="2">
    <source>
        <dbReference type="ARBA" id="ARBA00011016"/>
    </source>
</evidence>
<protein>
    <submittedName>
        <fullName evidence="7">Si:ch211-188p14.4</fullName>
    </submittedName>
</protein>
<evidence type="ECO:0000313" key="8">
    <source>
        <dbReference type="Proteomes" id="UP000694523"/>
    </source>
</evidence>
<reference evidence="7" key="2">
    <citation type="submission" date="2025-09" db="UniProtKB">
        <authorList>
            <consortium name="Ensembl"/>
        </authorList>
    </citation>
    <scope>IDENTIFICATION</scope>
</reference>
<dbReference type="AlphaFoldDB" id="A0A8C6TZP1"/>
<dbReference type="InterPro" id="IPR010335">
    <property type="entry name" value="Mesothelin"/>
</dbReference>
<keyword evidence="4" id="KW-0130">Cell adhesion</keyword>
<keyword evidence="3" id="KW-0732">Signal</keyword>
<evidence type="ECO:0000256" key="4">
    <source>
        <dbReference type="ARBA" id="ARBA00022889"/>
    </source>
</evidence>
<dbReference type="Ensembl" id="ENSNMLT00000031459.1">
    <property type="protein sequence ID" value="ENSNMLP00000028169.1"/>
    <property type="gene ID" value="ENSNMLG00000017934.1"/>
</dbReference>
<reference evidence="7" key="1">
    <citation type="submission" date="2025-08" db="UniProtKB">
        <authorList>
            <consortium name="Ensembl"/>
        </authorList>
    </citation>
    <scope>IDENTIFICATION</scope>
</reference>
<keyword evidence="5" id="KW-0472">Membrane</keyword>
<evidence type="ECO:0000256" key="1">
    <source>
        <dbReference type="ARBA" id="ARBA00004370"/>
    </source>
</evidence>
<proteinExistence type="inferred from homology"/>
<keyword evidence="6" id="KW-0325">Glycoprotein</keyword>
<evidence type="ECO:0000256" key="3">
    <source>
        <dbReference type="ARBA" id="ARBA00022729"/>
    </source>
</evidence>
<dbReference type="Proteomes" id="UP000694523">
    <property type="component" value="Unplaced"/>
</dbReference>
<dbReference type="GO" id="GO:0016020">
    <property type="term" value="C:membrane"/>
    <property type="evidence" value="ECO:0007669"/>
    <property type="project" value="UniProtKB-SubCell"/>
</dbReference>
<organism evidence="7 8">
    <name type="scientific">Neogobius melanostomus</name>
    <name type="common">round goby</name>
    <dbReference type="NCBI Taxonomy" id="47308"/>
    <lineage>
        <taxon>Eukaryota</taxon>
        <taxon>Metazoa</taxon>
        <taxon>Chordata</taxon>
        <taxon>Craniata</taxon>
        <taxon>Vertebrata</taxon>
        <taxon>Euteleostomi</taxon>
        <taxon>Actinopterygii</taxon>
        <taxon>Neopterygii</taxon>
        <taxon>Teleostei</taxon>
        <taxon>Neoteleostei</taxon>
        <taxon>Acanthomorphata</taxon>
        <taxon>Gobiaria</taxon>
        <taxon>Gobiiformes</taxon>
        <taxon>Gobioidei</taxon>
        <taxon>Gobiidae</taxon>
        <taxon>Benthophilinae</taxon>
        <taxon>Neogobiini</taxon>
        <taxon>Neogobius</taxon>
    </lineage>
</organism>
<evidence type="ECO:0000313" key="7">
    <source>
        <dbReference type="Ensembl" id="ENSNMLP00000028169.1"/>
    </source>
</evidence>
<dbReference type="GO" id="GO:0007160">
    <property type="term" value="P:cell-matrix adhesion"/>
    <property type="evidence" value="ECO:0007669"/>
    <property type="project" value="TreeGrafter"/>
</dbReference>
<sequence length="483" mass="53828">DEMATEIPMSQLVFTKETLNISVVNKKKWTSAQVLSSEILQGFTCTTVRKASKSKIKNLVHACRPRKGRKKVALKESQLTCMYNLLDESLNQNFNEYPADMLLYFNSKDVEKTNCRSYFSAVGAADFSVSSPILNKGQQLFSEARGGISGFNLGKEEVSVLGSLSCRLNSSYIQNSDPSILENLKSCQDFSESQVAAMETLLLSGKTSYGNVTTWNKQTLQNLAPLPLYLTENVWSHIQFLHYILTSRKNHNKEKLKSLFKHINPRRVKRGAGCTVGNVTSITVRDPSFPFGYDLTQFDLCLDVPVLKENLNFICEKVDDDSFQEVILRKLNEAYPSGVSEENVQVLNSVSRSATLSDISKWSITKIDTLSALMKPEDGSWEAAKSNAVITKYLDTPGNSLGTSELNAIDANICSLDVTVIKNITPENLRNAKSLNVESCSLEQKRVLYEISNTSFSSQRSNPTNHYNLINNYLGKTASSHSH</sequence>
<dbReference type="GO" id="GO:0009986">
    <property type="term" value="C:cell surface"/>
    <property type="evidence" value="ECO:0007669"/>
    <property type="project" value="TreeGrafter"/>
</dbReference>
<name>A0A8C6TZP1_9GOBI</name>
<evidence type="ECO:0000256" key="6">
    <source>
        <dbReference type="ARBA" id="ARBA00023180"/>
    </source>
</evidence>
<comment type="subcellular location">
    <subcellularLocation>
        <location evidence="1">Membrane</location>
    </subcellularLocation>
</comment>